<sequence length="1862" mass="206146">MSEGADSVTRTRGDSLQATSAREGDAQRTTGTATPSPPPPPLPPPPPSTYTGRRPRFGTGGPPPSPYMWIDGRQLRSALAWTNKWPMRPPDAVPLRVSFPASDNHLVTGYLEPANPWRHAENVNREDLIFSYKESCIRHNTKPLPNVLVQLENLDVSQDRCEQLNLKGEILDQDHSEPLEEILKRVQFNKINLEGASLNDESSVILFDMLEYYESAKHLNISFNPEIGARGWQACSHMIKKTQCLEQLEARDIQFNEQNMNILSRALRLVGHLHVLKLENCGLSGRAIVILVTALKMNSGIRELYLADNGLDLYDAIQLGSLLRMNNHLQLLDISNNNVQDDGVRDILEGLINQVNEDKTGKGLSILILWNNRLTKNSSPYISRIIALSKTLETLNIGQNMLTDEALRIVKESLKQNRVLLQLGMQSTELTCEGIITLAEIMEMNQVLQRIDLRDNNIKLRGMHALVNVMKTNKTVTQIDLDDRPRIRIDGPLNEYVELIVEIRSRCGQNEERRLLEESTEDAESPQYPSLNASSRKISLTCQTLPSPSSGRSTTSLAANEPATRTTLEPAKRTSGGRLRSPAPSPIPSPVASPIPSPSRNRFVVCRVPEASLRSTDSSASTSPVTPPSLGSSPNFFSGASSGGPSRFRVSVVESAGAGRSPPKSVIASTSGSSVTIGFNVKIDAADSNDSDNVIDKTSASSKTAASASDMLHVVPLARETSSSSEDIAKNEDRCNEETKTSSSEQQVKVRLEVGEIVTATPKGKYDKMTEIKEEERLEDQNDIIGTLQSEKNEMDYSNENENNRSNVMTMDLENAAIADNEAIINRNIVYTSTKELQVPAYPNEDTISTSIVEDKENANAIKLSLDNISELNRTTEELSTCISRSSANSIWTGTSSIRTTESHSREQPSTSVQKHKSSLEKLLSLFQHPGQFFSDSSSTTSVMDTKSSLQENVSGVMALGDKLQQYLKEGRTKIDGSWSSEHGSPLKNKSMGLNISQLQNLTGIFASFKFEPQASLVEHGTKFFGQTKTQDAREDIKEKNLEELIETEVARDDNERNLSDRETNQLIRNYGNLIEQHQVIKSDENDLFHQKQNQSIKNDEKNLDKQNQFIERNENLLGQEKSQVENDEQKLFNQISRSDEKDSISQEKSQILINDENKLFDRMKNRTIEIDERNLEDQKKGQEIIRNTGENVKGSGEMNIQRRDEVANNDPEDERLRNDIARNDGKDSVSIRDGTRNVNEEKDVCNADDLRGTESDRISDRLLPESVQSKDDFANNLVLDDGHVATSAAVVLSSFPASESTAYINVSLTDIVEYSTLGLSNIADICIECNDTKRFEDFISEEERDDAPQDSPKCTERDDDAECLKHDNLEILGNNDARCLQRDDAVEETNAAIIRTCDTITDSINQTSDSRFFPISNVAYDSKKAVDSVSIASITTDDDVDVIRPASENSGLSTSSTSLFTGASVYLNEEVTNNTHRDRRCDFTRKREEKEDLHDNAYRDSVDRATSTSVNIKIDPHGESETTSPHGSQEAPERRLLMPNNINKHRTILEDAAETTCHSGDEQGKQTVDPMILVTPSSHEISVISLDKSDAEELIFCMTDVSTDGTSIEDELSPQGIAPRSSLNKLAESYYELPASRTNVSTSGTLLIENPGSVHRNSQDSGIEETALTIDDTVVGITELPPIPPPPPPPPRSSLQESVDSGIESECSSICIRMESATGINTLEMVATPKRPTRDDNDDEEEFGEFASDFLARETRLVDSTSGDGDGDSYLSGVKCTVVNTMRPVADEGVARPTAPMIAHSPATVHGTSNETEGNGAEADNGDEGNKTGSIEYDDDDEIDELEEMMKQLEPKYRRYANWRI</sequence>
<dbReference type="EMBL" id="GL438568">
    <property type="protein sequence ID" value="EFN68802.1"/>
    <property type="molecule type" value="Genomic_DNA"/>
</dbReference>
<dbReference type="Gene3D" id="3.80.10.10">
    <property type="entry name" value="Ribonuclease Inhibitor"/>
    <property type="match status" value="1"/>
</dbReference>
<feature type="region of interest" description="Disordered" evidence="5">
    <location>
        <begin position="1801"/>
        <end position="1838"/>
    </location>
</feature>
<feature type="compositionally biased region" description="Pro residues" evidence="5">
    <location>
        <begin position="35"/>
        <end position="48"/>
    </location>
</feature>
<name>E2ACQ8_CAMFO</name>
<keyword evidence="4" id="KW-0175">Coiled coil</keyword>
<feature type="compositionally biased region" description="Low complexity" evidence="5">
    <location>
        <begin position="612"/>
        <end position="624"/>
    </location>
</feature>
<comment type="similarity">
    <text evidence="3">Belongs to the PPP1R37 family.</text>
</comment>
<feature type="region of interest" description="Disordered" evidence="5">
    <location>
        <begin position="612"/>
        <end position="644"/>
    </location>
</feature>
<dbReference type="CDD" id="cd00116">
    <property type="entry name" value="LRR_RI"/>
    <property type="match status" value="1"/>
</dbReference>
<evidence type="ECO:0000313" key="6">
    <source>
        <dbReference type="EMBL" id="EFN68802.1"/>
    </source>
</evidence>
<feature type="compositionally biased region" description="Basic and acidic residues" evidence="5">
    <location>
        <begin position="1489"/>
        <end position="1504"/>
    </location>
</feature>
<feature type="compositionally biased region" description="Polar residues" evidence="5">
    <location>
        <begin position="527"/>
        <end position="567"/>
    </location>
</feature>
<dbReference type="InterPro" id="IPR001611">
    <property type="entry name" value="Leu-rich_rpt"/>
</dbReference>
<keyword evidence="7" id="KW-1185">Reference proteome</keyword>
<reference evidence="6 7" key="1">
    <citation type="journal article" date="2010" name="Science">
        <title>Genomic comparison of the ants Camponotus floridanus and Harpegnathos saltator.</title>
        <authorList>
            <person name="Bonasio R."/>
            <person name="Zhang G."/>
            <person name="Ye C."/>
            <person name="Mutti N.S."/>
            <person name="Fang X."/>
            <person name="Qin N."/>
            <person name="Donahue G."/>
            <person name="Yang P."/>
            <person name="Li Q."/>
            <person name="Li C."/>
            <person name="Zhang P."/>
            <person name="Huang Z."/>
            <person name="Berger S.L."/>
            <person name="Reinberg D."/>
            <person name="Wang J."/>
            <person name="Liebig J."/>
        </authorList>
    </citation>
    <scope>NUCLEOTIDE SEQUENCE [LARGE SCALE GENOMIC DNA]</scope>
    <source>
        <strain evidence="7">C129</strain>
    </source>
</reference>
<feature type="compositionally biased region" description="Pro residues" evidence="5">
    <location>
        <begin position="1682"/>
        <end position="1693"/>
    </location>
</feature>
<feature type="compositionally biased region" description="Basic and acidic residues" evidence="5">
    <location>
        <begin position="727"/>
        <end position="740"/>
    </location>
</feature>
<dbReference type="Pfam" id="PF13516">
    <property type="entry name" value="LRR_6"/>
    <property type="match status" value="1"/>
</dbReference>
<keyword evidence="2" id="KW-0677">Repeat</keyword>
<evidence type="ECO:0000313" key="7">
    <source>
        <dbReference type="Proteomes" id="UP000000311"/>
    </source>
</evidence>
<dbReference type="PANTHER" id="PTHR24112:SF9">
    <property type="entry name" value="PROTEIN PHOSPHATASE 1 REGULATORY SUBUNIT 37"/>
    <property type="match status" value="1"/>
</dbReference>
<evidence type="ECO:0000256" key="5">
    <source>
        <dbReference type="SAM" id="MobiDB-lite"/>
    </source>
</evidence>
<feature type="region of interest" description="Disordered" evidence="5">
    <location>
        <begin position="718"/>
        <end position="746"/>
    </location>
</feature>
<feature type="coiled-coil region" evidence="4">
    <location>
        <begin position="1094"/>
        <end position="1131"/>
    </location>
</feature>
<feature type="region of interest" description="Disordered" evidence="5">
    <location>
        <begin position="1"/>
        <end position="68"/>
    </location>
</feature>
<dbReference type="InParanoid" id="E2ACQ8"/>
<feature type="region of interest" description="Disordered" evidence="5">
    <location>
        <begin position="1489"/>
        <end position="1536"/>
    </location>
</feature>
<dbReference type="SMART" id="SM00368">
    <property type="entry name" value="LRR_RI"/>
    <property type="match status" value="6"/>
</dbReference>
<evidence type="ECO:0000256" key="4">
    <source>
        <dbReference type="SAM" id="Coils"/>
    </source>
</evidence>
<evidence type="ECO:0000256" key="3">
    <source>
        <dbReference type="ARBA" id="ARBA00038315"/>
    </source>
</evidence>
<feature type="region of interest" description="Disordered" evidence="5">
    <location>
        <begin position="514"/>
        <end position="600"/>
    </location>
</feature>
<proteinExistence type="inferred from homology"/>
<organism evidence="7">
    <name type="scientific">Camponotus floridanus</name>
    <name type="common">Florida carpenter ant</name>
    <dbReference type="NCBI Taxonomy" id="104421"/>
    <lineage>
        <taxon>Eukaryota</taxon>
        <taxon>Metazoa</taxon>
        <taxon>Ecdysozoa</taxon>
        <taxon>Arthropoda</taxon>
        <taxon>Hexapoda</taxon>
        <taxon>Insecta</taxon>
        <taxon>Pterygota</taxon>
        <taxon>Neoptera</taxon>
        <taxon>Endopterygota</taxon>
        <taxon>Hymenoptera</taxon>
        <taxon>Apocrita</taxon>
        <taxon>Aculeata</taxon>
        <taxon>Formicoidea</taxon>
        <taxon>Formicidae</taxon>
        <taxon>Formicinae</taxon>
        <taxon>Camponotus</taxon>
    </lineage>
</organism>
<evidence type="ECO:0000256" key="2">
    <source>
        <dbReference type="ARBA" id="ARBA00022737"/>
    </source>
</evidence>
<accession>E2ACQ8</accession>
<dbReference type="InterPro" id="IPR032675">
    <property type="entry name" value="LRR_dom_sf"/>
</dbReference>
<dbReference type="PANTHER" id="PTHR24112">
    <property type="entry name" value="LEUCINE-RICH REPEAT, ISOFORM F-RELATED"/>
    <property type="match status" value="1"/>
</dbReference>
<dbReference type="Proteomes" id="UP000000311">
    <property type="component" value="Unassembled WGS sequence"/>
</dbReference>
<protein>
    <submittedName>
        <fullName evidence="6">Leucine-rich repeat-containing protein 68</fullName>
    </submittedName>
</protein>
<keyword evidence="1" id="KW-0433">Leucine-rich repeat</keyword>
<feature type="region of interest" description="Disordered" evidence="5">
    <location>
        <begin position="894"/>
        <end position="915"/>
    </location>
</feature>
<feature type="compositionally biased region" description="Polar residues" evidence="5">
    <location>
        <begin position="630"/>
        <end position="644"/>
    </location>
</feature>
<dbReference type="InterPro" id="IPR051279">
    <property type="entry name" value="PP1-Reg/Actin-Interact_Protein"/>
</dbReference>
<evidence type="ECO:0000256" key="1">
    <source>
        <dbReference type="ARBA" id="ARBA00022614"/>
    </source>
</evidence>
<gene>
    <name evidence="6" type="ORF">EAG_15882</name>
</gene>
<dbReference type="SUPFAM" id="SSF52047">
    <property type="entry name" value="RNI-like"/>
    <property type="match status" value="1"/>
</dbReference>
<feature type="compositionally biased region" description="Polar residues" evidence="5">
    <location>
        <begin position="8"/>
        <end position="20"/>
    </location>
</feature>
<dbReference type="OrthoDB" id="10034042at2759"/>
<feature type="region of interest" description="Disordered" evidence="5">
    <location>
        <begin position="1681"/>
        <end position="1701"/>
    </location>
</feature>
<feature type="compositionally biased region" description="Pro residues" evidence="5">
    <location>
        <begin position="583"/>
        <end position="597"/>
    </location>
</feature>
<dbReference type="OMA" id="RNRFVVC"/>